<proteinExistence type="predicted"/>
<dbReference type="SUPFAM" id="SSF53649">
    <property type="entry name" value="Alkaline phosphatase-like"/>
    <property type="match status" value="1"/>
</dbReference>
<evidence type="ECO:0000256" key="4">
    <source>
        <dbReference type="ARBA" id="ARBA00022989"/>
    </source>
</evidence>
<keyword evidence="5 6" id="KW-0472">Membrane</keyword>
<dbReference type="AlphaFoldDB" id="U3CB86"/>
<dbReference type="EMBL" id="BATM01000004">
    <property type="protein sequence ID" value="GAD78589.1"/>
    <property type="molecule type" value="Genomic_DNA"/>
</dbReference>
<evidence type="ECO:0000256" key="6">
    <source>
        <dbReference type="SAM" id="Phobius"/>
    </source>
</evidence>
<dbReference type="PANTHER" id="PTHR47371">
    <property type="entry name" value="LIPOTEICHOIC ACID SYNTHASE"/>
    <property type="match status" value="1"/>
</dbReference>
<sequence>MQTRLYADDVFKFLFELNEVLISKVEVIGLIVVIVCIAIVFARFNKKEVNSKAYVLLLAMFILLFIYDDFKISGREVFFDNFIESNRNVTYKKSYSNEFIDNFSYSSKINRKSINSSKPDNIYVFFVESWSNYQSLEFGGAFDWTPRLDQLARSNIKLSNFYANGFSTEMGLYATLIGIQPILYKQNVALDGGMGLLTLNNRNSQVKKIKEFGYRTSFITSGNTDFLQKKDWLELIGFENIIGSESFSKNTPRYLFNSVSDKVLFDYFKSWDIENSDISKFVVIENVSTHAPYYIPSDNGVVRSEEKAFRYTDEELANLLIKLSDSSDNNLIIVISDHRAMSPLTRDEINRDGIFASSKVPGFVIWNKYNKNIEKNFQQSDILNSILSLLSGEVVYSDIQGSLFPLVTPSPAKCITYQRGDNRSLVSVKCEDESFLVRSNGDNTSTINEVKSLPVDVVNYLRLYQSN</sequence>
<evidence type="ECO:0000313" key="8">
    <source>
        <dbReference type="EMBL" id="GAD78589.1"/>
    </source>
</evidence>
<dbReference type="CDD" id="cd16015">
    <property type="entry name" value="LTA_synthase"/>
    <property type="match status" value="1"/>
</dbReference>
<dbReference type="Proteomes" id="UP000016562">
    <property type="component" value="Unassembled WGS sequence"/>
</dbReference>
<feature type="transmembrane region" description="Helical" evidence="6">
    <location>
        <begin position="20"/>
        <end position="41"/>
    </location>
</feature>
<feature type="transmembrane region" description="Helical" evidence="6">
    <location>
        <begin position="53"/>
        <end position="70"/>
    </location>
</feature>
<comment type="caution">
    <text evidence="8">The sequence shown here is derived from an EMBL/GenBank/DDBJ whole genome shotgun (WGS) entry which is preliminary data.</text>
</comment>
<evidence type="ECO:0000259" key="7">
    <source>
        <dbReference type="Pfam" id="PF00884"/>
    </source>
</evidence>
<dbReference type="Pfam" id="PF00884">
    <property type="entry name" value="Sulfatase"/>
    <property type="match status" value="1"/>
</dbReference>
<accession>U3CB86</accession>
<name>U3CB86_9VIBR</name>
<dbReference type="STRING" id="1219080.VEZ01S_04_00360"/>
<dbReference type="RefSeq" id="WP_021712312.1">
    <property type="nucleotide sequence ID" value="NZ_BATM01000004.1"/>
</dbReference>
<gene>
    <name evidence="8" type="ORF">VEZ01S_04_00360</name>
</gene>
<keyword evidence="4 6" id="KW-1133">Transmembrane helix</keyword>
<evidence type="ECO:0000256" key="1">
    <source>
        <dbReference type="ARBA" id="ARBA00004651"/>
    </source>
</evidence>
<comment type="subcellular location">
    <subcellularLocation>
        <location evidence="1">Cell membrane</location>
        <topology evidence="1">Multi-pass membrane protein</topology>
    </subcellularLocation>
</comment>
<dbReference type="PANTHER" id="PTHR47371:SF3">
    <property type="entry name" value="PHOSPHOGLYCEROL TRANSFERASE I"/>
    <property type="match status" value="1"/>
</dbReference>
<evidence type="ECO:0000256" key="5">
    <source>
        <dbReference type="ARBA" id="ARBA00023136"/>
    </source>
</evidence>
<dbReference type="GO" id="GO:0005886">
    <property type="term" value="C:plasma membrane"/>
    <property type="evidence" value="ECO:0007669"/>
    <property type="project" value="UniProtKB-SubCell"/>
</dbReference>
<dbReference type="InterPro" id="IPR050448">
    <property type="entry name" value="OpgB/LTA_synthase_biosynth"/>
</dbReference>
<evidence type="ECO:0000313" key="9">
    <source>
        <dbReference type="Proteomes" id="UP000016562"/>
    </source>
</evidence>
<dbReference type="Gene3D" id="3.40.720.10">
    <property type="entry name" value="Alkaline Phosphatase, subunit A"/>
    <property type="match status" value="1"/>
</dbReference>
<protein>
    <recommendedName>
        <fullName evidence="7">Sulfatase N-terminal domain-containing protein</fullName>
    </recommendedName>
</protein>
<dbReference type="InterPro" id="IPR000917">
    <property type="entry name" value="Sulfatase_N"/>
</dbReference>
<keyword evidence="3 6" id="KW-0812">Transmembrane</keyword>
<reference evidence="8 9" key="1">
    <citation type="submission" date="2013-09" db="EMBL/GenBank/DDBJ databases">
        <title>Whole genome shotgun sequence of Vibrio ezurae NBRC 102218.</title>
        <authorList>
            <person name="Yoshida I."/>
            <person name="Hosoyama A."/>
            <person name="Numata M."/>
            <person name="Hashimoto M."/>
            <person name="Hosoyama Y."/>
            <person name="Tsuchikane K."/>
            <person name="Noguchi M."/>
            <person name="Hirakata S."/>
            <person name="Ichikawa N."/>
            <person name="Ohji S."/>
            <person name="Yamazoe A."/>
            <person name="Fujita N."/>
        </authorList>
    </citation>
    <scope>NUCLEOTIDE SEQUENCE [LARGE SCALE GENOMIC DNA]</scope>
    <source>
        <strain evidence="8 9">NBRC 102218</strain>
    </source>
</reference>
<dbReference type="eggNOG" id="COG1368">
    <property type="taxonomic scope" value="Bacteria"/>
</dbReference>
<keyword evidence="9" id="KW-1185">Reference proteome</keyword>
<keyword evidence="2" id="KW-1003">Cell membrane</keyword>
<evidence type="ECO:0000256" key="2">
    <source>
        <dbReference type="ARBA" id="ARBA00022475"/>
    </source>
</evidence>
<feature type="domain" description="Sulfatase N-terminal" evidence="7">
    <location>
        <begin position="121"/>
        <end position="390"/>
    </location>
</feature>
<evidence type="ECO:0000256" key="3">
    <source>
        <dbReference type="ARBA" id="ARBA00022692"/>
    </source>
</evidence>
<organism evidence="8 9">
    <name type="scientific">Vibrio ezurae NBRC 102218</name>
    <dbReference type="NCBI Taxonomy" id="1219080"/>
    <lineage>
        <taxon>Bacteria</taxon>
        <taxon>Pseudomonadati</taxon>
        <taxon>Pseudomonadota</taxon>
        <taxon>Gammaproteobacteria</taxon>
        <taxon>Vibrionales</taxon>
        <taxon>Vibrionaceae</taxon>
        <taxon>Vibrio</taxon>
    </lineage>
</organism>
<dbReference type="OrthoDB" id="9760224at2"/>
<dbReference type="InterPro" id="IPR017850">
    <property type="entry name" value="Alkaline_phosphatase_core_sf"/>
</dbReference>